<proteinExistence type="predicted"/>
<evidence type="ECO:0000313" key="1">
    <source>
        <dbReference type="EMBL" id="KNH15830.1"/>
    </source>
</evidence>
<evidence type="ECO:0000313" key="2">
    <source>
        <dbReference type="Proteomes" id="UP000036955"/>
    </source>
</evidence>
<organism evidence="1 2">
    <name type="scientific">Pseudomonas syringae</name>
    <dbReference type="NCBI Taxonomy" id="317"/>
    <lineage>
        <taxon>Bacteria</taxon>
        <taxon>Pseudomonadati</taxon>
        <taxon>Pseudomonadota</taxon>
        <taxon>Gammaproteobacteria</taxon>
        <taxon>Pseudomonadales</taxon>
        <taxon>Pseudomonadaceae</taxon>
        <taxon>Pseudomonas</taxon>
    </lineage>
</organism>
<dbReference type="AlphaFoldDB" id="A0A0L1LHT5"/>
<reference evidence="1 2" key="1">
    <citation type="submission" date="2015-06" db="EMBL/GenBank/DDBJ databases">
        <authorList>
            <person name="Hoefler B.C."/>
            <person name="Straight P.D."/>
        </authorList>
    </citation>
    <scope>NUCLEOTIDE SEQUENCE [LARGE SCALE GENOMIC DNA]</scope>
    <source>
        <strain evidence="1 2">Riq4</strain>
    </source>
</reference>
<dbReference type="EMBL" id="LFQK01000112">
    <property type="protein sequence ID" value="KNH15830.1"/>
    <property type="molecule type" value="Genomic_DNA"/>
</dbReference>
<name>A0A0L1LHT5_PSESX</name>
<dbReference type="InterPro" id="IPR001920">
    <property type="entry name" value="Asp/Glu_race"/>
</dbReference>
<comment type="caution">
    <text evidence="1">The sequence shown here is derived from an EMBL/GenBank/DDBJ whole genome shotgun (WGS) entry which is preliminary data.</text>
</comment>
<protein>
    <submittedName>
        <fullName evidence="1">Uncharacterized protein</fullName>
    </submittedName>
</protein>
<dbReference type="Gene3D" id="3.40.50.1860">
    <property type="match status" value="2"/>
</dbReference>
<accession>A0A0L1LHT5</accession>
<dbReference type="PATRIC" id="fig|317.197.peg.541"/>
<dbReference type="Proteomes" id="UP000036955">
    <property type="component" value="Unassembled WGS sequence"/>
</dbReference>
<dbReference type="GO" id="GO:0016855">
    <property type="term" value="F:racemase and epimerase activity, acting on amino acids and derivatives"/>
    <property type="evidence" value="ECO:0007669"/>
    <property type="project" value="InterPro"/>
</dbReference>
<gene>
    <name evidence="1" type="ORF">ACS77_28700</name>
</gene>
<sequence length="187" mass="20701">MHKVIGQIQAAIDIPFLHIADPVGQAALDVAARRVGLLGTAFTMACFGEVSWCLFRQGDDMIAASLQGFCIPHIRSPRLQVPLRFIPCNRQMTDQLMTHAMVIFPEAAIGIITGKFVQQEGCPFRLCPPRTGCGRDGKRPPIVPINPLRTFDVFHTALHSEDVAVRSIFCCLRIKGRVDTQHQPHAH</sequence>